<proteinExistence type="predicted"/>
<organism evidence="1 2">
    <name type="scientific">Gilvirhabdus luticola</name>
    <dbReference type="NCBI Taxonomy" id="3079858"/>
    <lineage>
        <taxon>Bacteria</taxon>
        <taxon>Pseudomonadati</taxon>
        <taxon>Bacteroidota</taxon>
        <taxon>Flavobacteriia</taxon>
        <taxon>Flavobacteriales</taxon>
        <taxon>Flavobacteriaceae</taxon>
        <taxon>Gilvirhabdus</taxon>
    </lineage>
</organism>
<comment type="caution">
    <text evidence="1">The sequence shown here is derived from an EMBL/GenBank/DDBJ whole genome shotgun (WGS) entry which is preliminary data.</text>
</comment>
<keyword evidence="1" id="KW-0560">Oxidoreductase</keyword>
<evidence type="ECO:0000313" key="1">
    <source>
        <dbReference type="EMBL" id="MDU8887141.1"/>
    </source>
</evidence>
<accession>A0ABU3U9Z6</accession>
<dbReference type="Pfam" id="PF13618">
    <property type="entry name" value="Gluconate_2-dh3"/>
    <property type="match status" value="1"/>
</dbReference>
<protein>
    <submittedName>
        <fullName evidence="1">Gluconate 2-dehydrogenase subunit 3 family protein</fullName>
        <ecNumber evidence="1">1.-.-.-</ecNumber>
    </submittedName>
</protein>
<dbReference type="InterPro" id="IPR027056">
    <property type="entry name" value="Gluconate_2DH_su3"/>
</dbReference>
<evidence type="ECO:0000313" key="2">
    <source>
        <dbReference type="Proteomes" id="UP001268651"/>
    </source>
</evidence>
<dbReference type="RefSeq" id="WP_316663239.1">
    <property type="nucleotide sequence ID" value="NZ_JAWHTF010000009.1"/>
</dbReference>
<dbReference type="EC" id="1.-.-.-" evidence="1"/>
<keyword evidence="2" id="KW-1185">Reference proteome</keyword>
<reference evidence="1 2" key="1">
    <citation type="submission" date="2023-10" db="EMBL/GenBank/DDBJ databases">
        <title>Marimonas sp. nov. isolated from tidal mud flat.</title>
        <authorList>
            <person name="Jaincy N.J."/>
            <person name="Srinivasan S."/>
            <person name="Lee S.-S."/>
        </authorList>
    </citation>
    <scope>NUCLEOTIDE SEQUENCE [LARGE SCALE GENOMIC DNA]</scope>
    <source>
        <strain evidence="1 2">MJ-SS3</strain>
    </source>
</reference>
<dbReference type="Proteomes" id="UP001268651">
    <property type="component" value="Unassembled WGS sequence"/>
</dbReference>
<dbReference type="GO" id="GO:0016491">
    <property type="term" value="F:oxidoreductase activity"/>
    <property type="evidence" value="ECO:0007669"/>
    <property type="project" value="UniProtKB-KW"/>
</dbReference>
<name>A0ABU3U9Z6_9FLAO</name>
<gene>
    <name evidence="1" type="ORF">RXV94_13300</name>
</gene>
<dbReference type="EMBL" id="JAWHTF010000009">
    <property type="protein sequence ID" value="MDU8887141.1"/>
    <property type="molecule type" value="Genomic_DNA"/>
</dbReference>
<sequence length="181" mass="20440">MERRELIKLVTLATGSALIIPFTSNLLVACKQVEKQDESDYALQFFNNEDFSLLKNLVDAILPKSNSPSATEVGVHQMIDTIVGKVYSVEQQQNFTKKFSNLKSYLKNSKNYTQSLQELSNSSEETHNVSKEAFIDIKQQTVLYFLNTKEVATTFLNYLPVPGKYKACISLEEVDGKAWAL</sequence>
<dbReference type="PROSITE" id="PS51257">
    <property type="entry name" value="PROKAR_LIPOPROTEIN"/>
    <property type="match status" value="1"/>
</dbReference>